<dbReference type="AlphaFoldDB" id="W6NE37"/>
<name>W6NE37_HAECO</name>
<comment type="caution">
    <text evidence="2">The sequence shown here is derived from an EMBL/GenBank/DDBJ whole genome shotgun (WGS) entry which is preliminary data.</text>
</comment>
<evidence type="ECO:0000313" key="2">
    <source>
        <dbReference type="EMBL" id="CDL95135.1"/>
    </source>
</evidence>
<sequence>MRAQAPIPRSVAGNIRRDSERRQRPSSHHQRSPQQSHPAAPHLADLANYGRRQSEREERKEKDRSVTKECTGGYRSAAPVARVAANIIAGPLRKLSEPLLHQQQSRPEVQLCSCFVFFLDHTPANILI</sequence>
<evidence type="ECO:0000256" key="1">
    <source>
        <dbReference type="SAM" id="MobiDB-lite"/>
    </source>
</evidence>
<proteinExistence type="predicted"/>
<protein>
    <submittedName>
        <fullName evidence="2">Uncharacterized protein</fullName>
    </submittedName>
</protein>
<organism evidence="2">
    <name type="scientific">Haemonchus contortus</name>
    <name type="common">Barber pole worm</name>
    <dbReference type="NCBI Taxonomy" id="6289"/>
    <lineage>
        <taxon>Eukaryota</taxon>
        <taxon>Metazoa</taxon>
        <taxon>Ecdysozoa</taxon>
        <taxon>Nematoda</taxon>
        <taxon>Chromadorea</taxon>
        <taxon>Rhabditida</taxon>
        <taxon>Rhabditina</taxon>
        <taxon>Rhabditomorpha</taxon>
        <taxon>Strongyloidea</taxon>
        <taxon>Trichostrongylidae</taxon>
        <taxon>Haemonchus</taxon>
    </lineage>
</organism>
<gene>
    <name evidence="2" type="ORF">HCOI_01362900</name>
</gene>
<feature type="compositionally biased region" description="Basic and acidic residues" evidence="1">
    <location>
        <begin position="52"/>
        <end position="67"/>
    </location>
</feature>
<feature type="region of interest" description="Disordered" evidence="1">
    <location>
        <begin position="1"/>
        <end position="73"/>
    </location>
</feature>
<accession>W6NE37</accession>
<reference evidence="2" key="1">
    <citation type="submission" date="2013-03" db="EMBL/GenBank/DDBJ databases">
        <authorList>
            <person name="Aslett M."/>
        </authorList>
    </citation>
    <scope>NUCLEOTIDE SEQUENCE [LARGE SCALE GENOMIC DNA]</scope>
    <source>
        <strain evidence="2">ISE/inbred ISE</strain>
    </source>
</reference>
<dbReference type="EMBL" id="CAVP010058749">
    <property type="protein sequence ID" value="CDL95135.1"/>
    <property type="molecule type" value="Genomic_DNA"/>
</dbReference>
<reference evidence="2" key="2">
    <citation type="submission" date="2013-05" db="EMBL/GenBank/DDBJ databases">
        <title>The genome and transcriptome of Haemonchus contortus: a key model parasite for drug and vaccine discovery.</title>
        <authorList>
            <person name="Laing R."/>
            <person name="Kikuchi T."/>
            <person name="Martinelli A."/>
            <person name="Tsai I.J."/>
            <person name="Beech R.N."/>
            <person name="Redman E."/>
            <person name="Holroyd N."/>
            <person name="Bartley D.J."/>
            <person name="Beasley H."/>
            <person name="Britton C."/>
            <person name="Curran D."/>
            <person name="Devaney E."/>
            <person name="Gilabert A."/>
            <person name="Jackson F."/>
            <person name="Hunt M."/>
            <person name="Johnston S."/>
            <person name="Kryukov I."/>
            <person name="Li K."/>
            <person name="Morrison A.A."/>
            <person name="Reid A.J."/>
            <person name="Sargison N."/>
            <person name="Saunders G."/>
            <person name="Wasmuth J.D."/>
            <person name="Wolstenholme A."/>
            <person name="Berriman M."/>
            <person name="Gilleard J.S."/>
            <person name="Cotton J.A."/>
        </authorList>
    </citation>
    <scope>NUCLEOTIDE SEQUENCE [LARGE SCALE GENOMIC DNA]</scope>
    <source>
        <strain evidence="2">ISE/inbred ISE</strain>
    </source>
</reference>